<dbReference type="Proteomes" id="UP001464891">
    <property type="component" value="Unassembled WGS sequence"/>
</dbReference>
<dbReference type="EMBL" id="JAMPKM010000011">
    <property type="protein sequence ID" value="MEP0818868.1"/>
    <property type="molecule type" value="Genomic_DNA"/>
</dbReference>
<name>A0ABV0JAR5_9CYAN</name>
<gene>
    <name evidence="1" type="ORF">NC998_17360</name>
</gene>
<reference evidence="1 2" key="1">
    <citation type="submission" date="2022-04" db="EMBL/GenBank/DDBJ databases">
        <title>Positive selection, recombination, and allopatry shape intraspecific diversity of widespread and dominant cyanobacteria.</title>
        <authorList>
            <person name="Wei J."/>
            <person name="Shu W."/>
            <person name="Hu C."/>
        </authorList>
    </citation>
    <scope>NUCLEOTIDE SEQUENCE [LARGE SCALE GENOMIC DNA]</scope>
    <source>
        <strain evidence="1 2">GB2-A4</strain>
    </source>
</reference>
<dbReference type="RefSeq" id="WP_190437430.1">
    <property type="nucleotide sequence ID" value="NZ_JAMPKM010000011.1"/>
</dbReference>
<proteinExistence type="predicted"/>
<accession>A0ABV0JAR5</accession>
<sequence>MSESLSLKDPISILTNSKTTEFSLVLANVRHGIWLFGIPAWLFAIIDRSFSALADSCFSAVEILHLSMASLFFVSWLCLKPEESSQRDTVGAVWEPAPGSELSEHELFLQMAQARMTELEDRHMIRQEYDLPFPQLCQIYHLLNLKHLENVHSFSLNNLRIVKVSQVNATSIGGHIKFQTILESPFNVLRVWRQPIVEVDLILHSPYTVELSIPVYNEKRITVLFNAIPLSETEHKFLIDIYSDLPWPKPLLQAVLHVSACLTLFEDLPYLHKLAQRNLDRLVNSSRLPSHETMWLFGRFVSLYGSSAQPLPAARAIA</sequence>
<comment type="caution">
    <text evidence="1">The sequence shown here is derived from an EMBL/GenBank/DDBJ whole genome shotgun (WGS) entry which is preliminary data.</text>
</comment>
<protein>
    <submittedName>
        <fullName evidence="1">Uncharacterized protein</fullName>
    </submittedName>
</protein>
<organism evidence="1 2">
    <name type="scientific">Trichocoleus desertorum GB2-A4</name>
    <dbReference type="NCBI Taxonomy" id="2933944"/>
    <lineage>
        <taxon>Bacteria</taxon>
        <taxon>Bacillati</taxon>
        <taxon>Cyanobacteriota</taxon>
        <taxon>Cyanophyceae</taxon>
        <taxon>Leptolyngbyales</taxon>
        <taxon>Trichocoleusaceae</taxon>
        <taxon>Trichocoleus</taxon>
    </lineage>
</organism>
<evidence type="ECO:0000313" key="2">
    <source>
        <dbReference type="Proteomes" id="UP001464891"/>
    </source>
</evidence>
<evidence type="ECO:0000313" key="1">
    <source>
        <dbReference type="EMBL" id="MEP0818868.1"/>
    </source>
</evidence>
<keyword evidence="2" id="KW-1185">Reference proteome</keyword>